<evidence type="ECO:0000256" key="4">
    <source>
        <dbReference type="ARBA" id="ARBA00023125"/>
    </source>
</evidence>
<proteinExistence type="inferred from homology"/>
<evidence type="ECO:0000313" key="11">
    <source>
        <dbReference type="EMBL" id="CAD6251879.1"/>
    </source>
</evidence>
<evidence type="ECO:0000256" key="3">
    <source>
        <dbReference type="ARBA" id="ARBA00023015"/>
    </source>
</evidence>
<dbReference type="InterPro" id="IPR003106">
    <property type="entry name" value="Leu_zip_homeo"/>
</dbReference>
<dbReference type="Pfam" id="PF00046">
    <property type="entry name" value="Homeodomain"/>
    <property type="match status" value="1"/>
</dbReference>
<keyword evidence="6" id="KW-0804">Transcription</keyword>
<comment type="caution">
    <text evidence="11">The sequence shown here is derived from an EMBL/GenBank/DDBJ whole genome shotgun (WGS) entry which is preliminary data.</text>
</comment>
<dbReference type="GO" id="GO:0043565">
    <property type="term" value="F:sequence-specific DNA binding"/>
    <property type="evidence" value="ECO:0007669"/>
    <property type="project" value="InterPro"/>
</dbReference>
<dbReference type="AlphaFoldDB" id="A0A811Q5G3"/>
<dbReference type="PROSITE" id="PS50071">
    <property type="entry name" value="HOMEOBOX_2"/>
    <property type="match status" value="1"/>
</dbReference>
<dbReference type="PRINTS" id="PR00031">
    <property type="entry name" value="HTHREPRESSR"/>
</dbReference>
<keyword evidence="12" id="KW-1185">Reference proteome</keyword>
<dbReference type="OrthoDB" id="6159439at2759"/>
<feature type="region of interest" description="Disordered" evidence="9">
    <location>
        <begin position="74"/>
        <end position="136"/>
    </location>
</feature>
<dbReference type="SMART" id="SM00340">
    <property type="entry name" value="HALZ"/>
    <property type="match status" value="1"/>
</dbReference>
<dbReference type="InterPro" id="IPR009057">
    <property type="entry name" value="Homeodomain-like_sf"/>
</dbReference>
<keyword evidence="5 7" id="KW-0371">Homeobox</keyword>
<dbReference type="Gene3D" id="1.10.10.60">
    <property type="entry name" value="Homeodomain-like"/>
    <property type="match status" value="1"/>
</dbReference>
<evidence type="ECO:0000256" key="1">
    <source>
        <dbReference type="ARBA" id="ARBA00004123"/>
    </source>
</evidence>
<dbReference type="GO" id="GO:0005634">
    <property type="term" value="C:nucleus"/>
    <property type="evidence" value="ECO:0007669"/>
    <property type="project" value="UniProtKB-SubCell"/>
</dbReference>
<dbReference type="Pfam" id="PF02183">
    <property type="entry name" value="HALZ"/>
    <property type="match status" value="1"/>
</dbReference>
<evidence type="ECO:0000256" key="7">
    <source>
        <dbReference type="PROSITE-ProRule" id="PRU00108"/>
    </source>
</evidence>
<evidence type="ECO:0000256" key="5">
    <source>
        <dbReference type="ARBA" id="ARBA00023155"/>
    </source>
</evidence>
<sequence>MSSLTTAGSSMEEQYYSVPVSAEEVGTHLSLGIGGGSGGGGAKSLWLAPPPRTVQLFGEVLSVQDDDLRDSDEAQALQHHRGRPTGAAATASRKKKRDAAAGGGTATAAAADRHQSKKSKTTCRDDGDGGGGGGRKKLRLTAAQATMLEDSFRAHNILSRGEKQELARRVGLSARQVDVWFQNRRARTKLKQTEVDCDLLRRWCDRLTDDNARLRRDLADLRRAAASSTSLGAAICASCGADKQQLDCGNMLA</sequence>
<dbReference type="SUPFAM" id="SSF46689">
    <property type="entry name" value="Homeodomain-like"/>
    <property type="match status" value="1"/>
</dbReference>
<accession>A0A811Q5G3</accession>
<keyword evidence="3" id="KW-0805">Transcription regulation</keyword>
<organism evidence="11 12">
    <name type="scientific">Miscanthus lutarioriparius</name>
    <dbReference type="NCBI Taxonomy" id="422564"/>
    <lineage>
        <taxon>Eukaryota</taxon>
        <taxon>Viridiplantae</taxon>
        <taxon>Streptophyta</taxon>
        <taxon>Embryophyta</taxon>
        <taxon>Tracheophyta</taxon>
        <taxon>Spermatophyta</taxon>
        <taxon>Magnoliopsida</taxon>
        <taxon>Liliopsida</taxon>
        <taxon>Poales</taxon>
        <taxon>Poaceae</taxon>
        <taxon>PACMAD clade</taxon>
        <taxon>Panicoideae</taxon>
        <taxon>Andropogonodae</taxon>
        <taxon>Andropogoneae</taxon>
        <taxon>Saccharinae</taxon>
        <taxon>Miscanthus</taxon>
    </lineage>
</organism>
<dbReference type="CDD" id="cd00086">
    <property type="entry name" value="homeodomain"/>
    <property type="match status" value="1"/>
</dbReference>
<name>A0A811Q5G3_9POAL</name>
<dbReference type="Proteomes" id="UP000604825">
    <property type="component" value="Unassembled WGS sequence"/>
</dbReference>
<feature type="domain" description="Homeobox" evidence="10">
    <location>
        <begin position="131"/>
        <end position="191"/>
    </location>
</feature>
<evidence type="ECO:0000256" key="8">
    <source>
        <dbReference type="RuleBase" id="RU000682"/>
    </source>
</evidence>
<comment type="similarity">
    <text evidence="2">Belongs to the HD-ZIP homeobox family. Class II subfamily.</text>
</comment>
<keyword evidence="7 8" id="KW-0539">Nucleus</keyword>
<dbReference type="EMBL" id="CAJGYO010000008">
    <property type="protein sequence ID" value="CAD6251879.1"/>
    <property type="molecule type" value="Genomic_DNA"/>
</dbReference>
<dbReference type="PANTHER" id="PTHR45714">
    <property type="entry name" value="HOMEOBOX-LEUCINE ZIPPER PROTEIN HAT14"/>
    <property type="match status" value="1"/>
</dbReference>
<evidence type="ECO:0000256" key="6">
    <source>
        <dbReference type="ARBA" id="ARBA00023163"/>
    </source>
</evidence>
<dbReference type="PANTHER" id="PTHR45714:SF72">
    <property type="entry name" value="HOMEOBOX-LEUCINE ZIPPER PROTEIN HOX26-RELATED"/>
    <property type="match status" value="1"/>
</dbReference>
<evidence type="ECO:0000256" key="2">
    <source>
        <dbReference type="ARBA" id="ARBA00006074"/>
    </source>
</evidence>
<dbReference type="InterPro" id="IPR050762">
    <property type="entry name" value="HD-ZIP_Homeobox_LZ_Class_II"/>
</dbReference>
<reference evidence="11" key="1">
    <citation type="submission" date="2020-10" db="EMBL/GenBank/DDBJ databases">
        <authorList>
            <person name="Han B."/>
            <person name="Lu T."/>
            <person name="Zhao Q."/>
            <person name="Huang X."/>
            <person name="Zhao Y."/>
        </authorList>
    </citation>
    <scope>NUCLEOTIDE SEQUENCE</scope>
</reference>
<dbReference type="InterPro" id="IPR000047">
    <property type="entry name" value="HTH_motif"/>
</dbReference>
<keyword evidence="4 7" id="KW-0238">DNA-binding</keyword>
<dbReference type="SMART" id="SM00389">
    <property type="entry name" value="HOX"/>
    <property type="match status" value="1"/>
</dbReference>
<dbReference type="InterPro" id="IPR001356">
    <property type="entry name" value="HD"/>
</dbReference>
<evidence type="ECO:0000313" key="12">
    <source>
        <dbReference type="Proteomes" id="UP000604825"/>
    </source>
</evidence>
<comment type="subcellular location">
    <subcellularLocation>
        <location evidence="1 7 8">Nucleus</location>
    </subcellularLocation>
</comment>
<gene>
    <name evidence="11" type="ORF">NCGR_LOCUS35613</name>
</gene>
<dbReference type="GO" id="GO:0006355">
    <property type="term" value="P:regulation of DNA-templated transcription"/>
    <property type="evidence" value="ECO:0007669"/>
    <property type="project" value="InterPro"/>
</dbReference>
<evidence type="ECO:0000259" key="10">
    <source>
        <dbReference type="PROSITE" id="PS50071"/>
    </source>
</evidence>
<feature type="DNA-binding region" description="Homeobox" evidence="7">
    <location>
        <begin position="133"/>
        <end position="192"/>
    </location>
</feature>
<protein>
    <recommendedName>
        <fullName evidence="10">Homeobox domain-containing protein</fullName>
    </recommendedName>
</protein>
<evidence type="ECO:0000256" key="9">
    <source>
        <dbReference type="SAM" id="MobiDB-lite"/>
    </source>
</evidence>